<organism evidence="13 14">
    <name type="scientific">Candidatus Neomicrothrix subdominans</name>
    <dbReference type="NCBI Taxonomy" id="2954438"/>
    <lineage>
        <taxon>Bacteria</taxon>
        <taxon>Bacillati</taxon>
        <taxon>Actinomycetota</taxon>
        <taxon>Acidimicrobiia</taxon>
        <taxon>Acidimicrobiales</taxon>
        <taxon>Microthrixaceae</taxon>
        <taxon>Candidatus Neomicrothrix</taxon>
    </lineage>
</organism>
<dbReference type="PROSITE" id="PS51217">
    <property type="entry name" value="UVRD_HELICASE_CTER"/>
    <property type="match status" value="1"/>
</dbReference>
<dbReference type="InterPro" id="IPR014016">
    <property type="entry name" value="UvrD-like_ATP-bd"/>
</dbReference>
<dbReference type="InterPro" id="IPR027417">
    <property type="entry name" value="P-loop_NTPase"/>
</dbReference>
<dbReference type="Proteomes" id="UP000727993">
    <property type="component" value="Unassembled WGS sequence"/>
</dbReference>
<dbReference type="GO" id="GO:0016787">
    <property type="term" value="F:hydrolase activity"/>
    <property type="evidence" value="ECO:0007669"/>
    <property type="project" value="UniProtKB-UniRule"/>
</dbReference>
<comment type="catalytic activity">
    <reaction evidence="9">
        <text>ATP + H2O = ADP + phosphate + H(+)</text>
        <dbReference type="Rhea" id="RHEA:13065"/>
        <dbReference type="ChEBI" id="CHEBI:15377"/>
        <dbReference type="ChEBI" id="CHEBI:15378"/>
        <dbReference type="ChEBI" id="CHEBI:30616"/>
        <dbReference type="ChEBI" id="CHEBI:43474"/>
        <dbReference type="ChEBI" id="CHEBI:456216"/>
        <dbReference type="EC" id="5.6.2.4"/>
    </reaction>
</comment>
<accession>A0A936TG65</accession>
<dbReference type="Gene3D" id="1.10.486.10">
    <property type="entry name" value="PCRA, domain 4"/>
    <property type="match status" value="1"/>
</dbReference>
<comment type="catalytic activity">
    <reaction evidence="7">
        <text>Couples ATP hydrolysis with the unwinding of duplex DNA by translocating in the 3'-5' direction.</text>
        <dbReference type="EC" id="5.6.2.4"/>
    </reaction>
</comment>
<dbReference type="GO" id="GO:0005829">
    <property type="term" value="C:cytosol"/>
    <property type="evidence" value="ECO:0007669"/>
    <property type="project" value="TreeGrafter"/>
</dbReference>
<dbReference type="Pfam" id="PF00580">
    <property type="entry name" value="UvrD-helicase"/>
    <property type="match status" value="1"/>
</dbReference>
<dbReference type="EC" id="5.6.2.4" evidence="8"/>
<evidence type="ECO:0000256" key="1">
    <source>
        <dbReference type="ARBA" id="ARBA00009922"/>
    </source>
</evidence>
<dbReference type="SUPFAM" id="SSF52540">
    <property type="entry name" value="P-loop containing nucleoside triphosphate hydrolases"/>
    <property type="match status" value="1"/>
</dbReference>
<comment type="similarity">
    <text evidence="1">Belongs to the helicase family. UvrD subfamily.</text>
</comment>
<dbReference type="Gene3D" id="3.40.50.300">
    <property type="entry name" value="P-loop containing nucleotide triphosphate hydrolases"/>
    <property type="match status" value="2"/>
</dbReference>
<dbReference type="InterPro" id="IPR014017">
    <property type="entry name" value="DNA_helicase_UvrD-like_C"/>
</dbReference>
<dbReference type="GO" id="GO:0000725">
    <property type="term" value="P:recombinational repair"/>
    <property type="evidence" value="ECO:0007669"/>
    <property type="project" value="TreeGrafter"/>
</dbReference>
<name>A0A936TG65_9ACTN</name>
<evidence type="ECO:0000256" key="5">
    <source>
        <dbReference type="ARBA" id="ARBA00022840"/>
    </source>
</evidence>
<dbReference type="GO" id="GO:0003677">
    <property type="term" value="F:DNA binding"/>
    <property type="evidence" value="ECO:0007669"/>
    <property type="project" value="InterPro"/>
</dbReference>
<feature type="domain" description="UvrD-like helicase C-terminal" evidence="12">
    <location>
        <begin position="305"/>
        <end position="585"/>
    </location>
</feature>
<evidence type="ECO:0000256" key="9">
    <source>
        <dbReference type="ARBA" id="ARBA00048988"/>
    </source>
</evidence>
<evidence type="ECO:0000259" key="11">
    <source>
        <dbReference type="PROSITE" id="PS51198"/>
    </source>
</evidence>
<dbReference type="InterPro" id="IPR000212">
    <property type="entry name" value="DNA_helicase_UvrD/REP"/>
</dbReference>
<evidence type="ECO:0000256" key="6">
    <source>
        <dbReference type="ARBA" id="ARBA00023235"/>
    </source>
</evidence>
<evidence type="ECO:0000259" key="12">
    <source>
        <dbReference type="PROSITE" id="PS51217"/>
    </source>
</evidence>
<evidence type="ECO:0000256" key="10">
    <source>
        <dbReference type="PROSITE-ProRule" id="PRU00560"/>
    </source>
</evidence>
<comment type="caution">
    <text evidence="13">The sequence shown here is derived from an EMBL/GenBank/DDBJ whole genome shotgun (WGS) entry which is preliminary data.</text>
</comment>
<dbReference type="PANTHER" id="PTHR11070">
    <property type="entry name" value="UVRD / RECB / PCRA DNA HELICASE FAMILY MEMBER"/>
    <property type="match status" value="1"/>
</dbReference>
<dbReference type="GO" id="GO:0043138">
    <property type="term" value="F:3'-5' DNA helicase activity"/>
    <property type="evidence" value="ECO:0007669"/>
    <property type="project" value="UniProtKB-EC"/>
</dbReference>
<keyword evidence="3 10" id="KW-0378">Hydrolase</keyword>
<feature type="binding site" evidence="10">
    <location>
        <begin position="34"/>
        <end position="41"/>
    </location>
    <ligand>
        <name>ATP</name>
        <dbReference type="ChEBI" id="CHEBI:30616"/>
    </ligand>
</feature>
<keyword evidence="6" id="KW-0413">Isomerase</keyword>
<protein>
    <recommendedName>
        <fullName evidence="8">DNA 3'-5' helicase</fullName>
        <ecNumber evidence="8">5.6.2.4</ecNumber>
    </recommendedName>
</protein>
<keyword evidence="2 10" id="KW-0547">Nucleotide-binding</keyword>
<dbReference type="AlphaFoldDB" id="A0A936TG65"/>
<evidence type="ECO:0000256" key="4">
    <source>
        <dbReference type="ARBA" id="ARBA00022806"/>
    </source>
</evidence>
<feature type="domain" description="UvrD-like helicase ATP-binding" evidence="11">
    <location>
        <begin position="13"/>
        <end position="304"/>
    </location>
</feature>
<evidence type="ECO:0000256" key="2">
    <source>
        <dbReference type="ARBA" id="ARBA00022741"/>
    </source>
</evidence>
<dbReference type="PROSITE" id="PS51198">
    <property type="entry name" value="UVRD_HELICASE_ATP_BIND"/>
    <property type="match status" value="1"/>
</dbReference>
<proteinExistence type="inferred from homology"/>
<keyword evidence="5 10" id="KW-0067">ATP-binding</keyword>
<evidence type="ECO:0000256" key="3">
    <source>
        <dbReference type="ARBA" id="ARBA00022801"/>
    </source>
</evidence>
<dbReference type="EMBL" id="JADJZA010000009">
    <property type="protein sequence ID" value="MBK9298499.1"/>
    <property type="molecule type" value="Genomic_DNA"/>
</dbReference>
<reference evidence="13 14" key="1">
    <citation type="submission" date="2020-10" db="EMBL/GenBank/DDBJ databases">
        <title>Connecting structure to function with the recovery of over 1000 high-quality activated sludge metagenome-assembled genomes encoding full-length rRNA genes using long-read sequencing.</title>
        <authorList>
            <person name="Singleton C.M."/>
            <person name="Petriglieri F."/>
            <person name="Kristensen J.M."/>
            <person name="Kirkegaard R.H."/>
            <person name="Michaelsen T.Y."/>
            <person name="Andersen M.H."/>
            <person name="Karst S.M."/>
            <person name="Dueholm M.S."/>
            <person name="Nielsen P.H."/>
            <person name="Albertsen M."/>
        </authorList>
    </citation>
    <scope>NUCLEOTIDE SEQUENCE [LARGE SCALE GENOMIC DNA]</scope>
    <source>
        <strain evidence="13">Lyne_18-Q3-R50-59_MAXAC.006</strain>
    </source>
</reference>
<evidence type="ECO:0000313" key="13">
    <source>
        <dbReference type="EMBL" id="MBK9298499.1"/>
    </source>
</evidence>
<sequence length="702" mass="75602">MFAPSAADHVSPDLLNPEQQRAVQARGGHLLVVAGAGTGKTRTLVARVVGLIADGVDPSRILLLTFTRRSAAEMLGRVAAAERDCSGAAAQVWGGTFHSVANRLLRTFGGSAGLPPNFTVLDHADSTELMGMVRTEEGFGERAKRFPKAQTVAAIYSRVVNSQAKLAAVLEVDYPWCADDGDDLKTIFAAYTAAKRRHHLLDYDDLLLFWRGVLASPAGAAMAERFDHVLVDEYQDTNPIQSDILRALTRAGTPYQAGTQVCAVGDDAQAIYGFRSASVENMWAFAEHFPGASIVTLERNYRSTQPILAVANAVLSDTTHFAKKLWTTRSDGPRPMLATHHDEGAQSRAVANAVLDARERGIDLRQQAVLFRAGHHGDSLELELTRRDIPYVKFGGLKYLEAAHVKDLLAQLRILENPADAMAWHRVLASLDGVGPATVRRIIAELGLVEPAPEPSGATAAASLGDDPLGRFIGGVGALPPAATAQAAELRAAFADCRGESRPPAEQVERLASFCAMVFPGRYDNADVRLADIGQLAASAGGYRSRSRFLAELTLDPPGKTSELAGPPHLDDDWLTLSTIHSAKGGEWRAVHVLHASDGNIPSDMALGDVDAMAEELRLLYVALTRARDELSVHVPLRYHVNRHGHDDRHLYGQVSRFIEPARHLFEATTTAVDATLDEVVALDGTVGVADEVDALLASLWD</sequence>
<keyword evidence="4 10" id="KW-0347">Helicase</keyword>
<dbReference type="CDD" id="cd17932">
    <property type="entry name" value="DEXQc_UvrD"/>
    <property type="match status" value="1"/>
</dbReference>
<dbReference type="InterPro" id="IPR013986">
    <property type="entry name" value="DExx_box_DNA_helicase_dom_sf"/>
</dbReference>
<dbReference type="PANTHER" id="PTHR11070:SF3">
    <property type="entry name" value="DNA 3'-5' HELICASE"/>
    <property type="match status" value="1"/>
</dbReference>
<dbReference type="Pfam" id="PF13361">
    <property type="entry name" value="UvrD_C"/>
    <property type="match status" value="2"/>
</dbReference>
<dbReference type="GO" id="GO:0005524">
    <property type="term" value="F:ATP binding"/>
    <property type="evidence" value="ECO:0007669"/>
    <property type="project" value="UniProtKB-UniRule"/>
</dbReference>
<evidence type="ECO:0000256" key="7">
    <source>
        <dbReference type="ARBA" id="ARBA00034617"/>
    </source>
</evidence>
<evidence type="ECO:0000256" key="8">
    <source>
        <dbReference type="ARBA" id="ARBA00034808"/>
    </source>
</evidence>
<evidence type="ECO:0000313" key="14">
    <source>
        <dbReference type="Proteomes" id="UP000727993"/>
    </source>
</evidence>
<gene>
    <name evidence="13" type="ORF">IPN02_17070</name>
</gene>
<dbReference type="Gene3D" id="1.10.10.160">
    <property type="match status" value="1"/>
</dbReference>